<evidence type="ECO:0000256" key="5">
    <source>
        <dbReference type="ARBA" id="ARBA00023015"/>
    </source>
</evidence>
<dbReference type="InterPro" id="IPR011006">
    <property type="entry name" value="CheY-like_superfamily"/>
</dbReference>
<dbReference type="CDD" id="cd17536">
    <property type="entry name" value="REC_YesN-like"/>
    <property type="match status" value="1"/>
</dbReference>
<dbReference type="InterPro" id="IPR001789">
    <property type="entry name" value="Sig_transdc_resp-reg_receiver"/>
</dbReference>
<dbReference type="STRING" id="59843.A3958_06280"/>
<evidence type="ECO:0000256" key="7">
    <source>
        <dbReference type="ARBA" id="ARBA00023163"/>
    </source>
</evidence>
<dbReference type="PROSITE" id="PS01124">
    <property type="entry name" value="HTH_ARAC_FAMILY_2"/>
    <property type="match status" value="1"/>
</dbReference>
<keyword evidence="7" id="KW-0804">Transcription</keyword>
<feature type="modified residue" description="4-aspartylphosphate" evidence="8">
    <location>
        <position position="55"/>
    </location>
</feature>
<keyword evidence="4" id="KW-0902">Two-component regulatory system</keyword>
<reference evidence="11" key="1">
    <citation type="journal article" date="2016" name="Genome Announc.">
        <title>Draft genomes of two strains of Paenibacillus glucanolyticus with capability to degrade lignocellulose.</title>
        <authorList>
            <person name="Mathews S.L."/>
            <person name="Pawlak J."/>
            <person name="Grunden A.M."/>
        </authorList>
    </citation>
    <scope>NUCLEOTIDE SEQUENCE [LARGE SCALE GENOMIC DNA]</scope>
    <source>
        <strain evidence="11">SLM1</strain>
    </source>
</reference>
<dbReference type="GO" id="GO:0043565">
    <property type="term" value="F:sequence-specific DNA binding"/>
    <property type="evidence" value="ECO:0007669"/>
    <property type="project" value="InterPro"/>
</dbReference>
<dbReference type="PROSITE" id="PS50110">
    <property type="entry name" value="RESPONSE_REGULATORY"/>
    <property type="match status" value="1"/>
</dbReference>
<evidence type="ECO:0000313" key="11">
    <source>
        <dbReference type="EMBL" id="KZS45557.1"/>
    </source>
</evidence>
<dbReference type="Pfam" id="PF12833">
    <property type="entry name" value="HTH_18"/>
    <property type="match status" value="1"/>
</dbReference>
<evidence type="ECO:0000256" key="1">
    <source>
        <dbReference type="ARBA" id="ARBA00004496"/>
    </source>
</evidence>
<dbReference type="GeneID" id="97553154"/>
<evidence type="ECO:0000259" key="10">
    <source>
        <dbReference type="PROSITE" id="PS50110"/>
    </source>
</evidence>
<dbReference type="SMART" id="SM00448">
    <property type="entry name" value="REC"/>
    <property type="match status" value="1"/>
</dbReference>
<dbReference type="InterPro" id="IPR051552">
    <property type="entry name" value="HptR"/>
</dbReference>
<dbReference type="SMART" id="SM00342">
    <property type="entry name" value="HTH_ARAC"/>
    <property type="match status" value="1"/>
</dbReference>
<evidence type="ECO:0000313" key="12">
    <source>
        <dbReference type="Proteomes" id="UP000076796"/>
    </source>
</evidence>
<dbReference type="InterPro" id="IPR018062">
    <property type="entry name" value="HTH_AraC-typ_CS"/>
</dbReference>
<keyword evidence="3 8" id="KW-0597">Phosphoprotein</keyword>
<evidence type="ECO:0000256" key="8">
    <source>
        <dbReference type="PROSITE-ProRule" id="PRU00169"/>
    </source>
</evidence>
<dbReference type="SUPFAM" id="SSF52172">
    <property type="entry name" value="CheY-like"/>
    <property type="match status" value="1"/>
</dbReference>
<dbReference type="PANTHER" id="PTHR42713:SF3">
    <property type="entry name" value="TRANSCRIPTIONAL REGULATORY PROTEIN HPTR"/>
    <property type="match status" value="1"/>
</dbReference>
<evidence type="ECO:0000256" key="4">
    <source>
        <dbReference type="ARBA" id="ARBA00023012"/>
    </source>
</evidence>
<organism evidence="11 12">
    <name type="scientific">Paenibacillus glucanolyticus</name>
    <dbReference type="NCBI Taxonomy" id="59843"/>
    <lineage>
        <taxon>Bacteria</taxon>
        <taxon>Bacillati</taxon>
        <taxon>Bacillota</taxon>
        <taxon>Bacilli</taxon>
        <taxon>Bacillales</taxon>
        <taxon>Paenibacillaceae</taxon>
        <taxon>Paenibacillus</taxon>
    </lineage>
</organism>
<dbReference type="InterPro" id="IPR020449">
    <property type="entry name" value="Tscrpt_reg_AraC-type_HTH"/>
</dbReference>
<evidence type="ECO:0000259" key="9">
    <source>
        <dbReference type="PROSITE" id="PS01124"/>
    </source>
</evidence>
<name>A0A163HMN1_9BACL</name>
<dbReference type="Pfam" id="PF00072">
    <property type="entry name" value="Response_reg"/>
    <property type="match status" value="1"/>
</dbReference>
<gene>
    <name evidence="11" type="ORF">AWU65_06280</name>
</gene>
<dbReference type="OrthoDB" id="342399at2"/>
<keyword evidence="5" id="KW-0805">Transcription regulation</keyword>
<dbReference type="PRINTS" id="PR00032">
    <property type="entry name" value="HTHARAC"/>
</dbReference>
<evidence type="ECO:0000256" key="3">
    <source>
        <dbReference type="ARBA" id="ARBA00022553"/>
    </source>
</evidence>
<dbReference type="InterPro" id="IPR018060">
    <property type="entry name" value="HTH_AraC"/>
</dbReference>
<feature type="domain" description="Response regulatory" evidence="10">
    <location>
        <begin position="3"/>
        <end position="120"/>
    </location>
</feature>
<dbReference type="EMBL" id="LWMH01000001">
    <property type="protein sequence ID" value="KZS45557.1"/>
    <property type="molecule type" value="Genomic_DNA"/>
</dbReference>
<dbReference type="Gene3D" id="1.10.10.60">
    <property type="entry name" value="Homeodomain-like"/>
    <property type="match status" value="2"/>
</dbReference>
<dbReference type="PANTHER" id="PTHR42713">
    <property type="entry name" value="HISTIDINE KINASE-RELATED"/>
    <property type="match status" value="1"/>
</dbReference>
<dbReference type="InterPro" id="IPR009057">
    <property type="entry name" value="Homeodomain-like_sf"/>
</dbReference>
<dbReference type="AlphaFoldDB" id="A0A163HMN1"/>
<sequence length="539" mass="62593">MWTIAIVDDDRQVLSGMSRLIPWEQLGVRPVGEALDGEEGLRLIEATQPDIVITDIYMPVMNGLDMIEQLRKQQYAGKIIILSGYSDFDYARKALRLQVDDYLPKPASPTTIREVLQRVTRELAERRALEHREQEIQTQLMQYEPYLEREWVKSVLTGGTPSPLTDPSRMLERLGWKNAQFMMLALEIKRQGRMEGISVRDWHLFRFAVGNTVEELAGQDGLRSYFLELHSHHMALLLYKPLSWPTEAFRSEVLALAGRINSSVHRFLKVKLHIGAGLRKDDWLAIPDSTEEAFQALAERREPDVAFPCVYVYNEGGFRHSAARSVRPVRFFQEMTDAVRTFDEPRALLALDDFFRRDNGAARLQPEELTAIGTQLFAILSFTLYESGIRLDDELPLTDLTKELDQMEDALQWKAWIAEKVKRICSRYTPNENLKHKETVDYIIQYIHEHYAENIHLQDLADQVYISKNYLSTLFRQFTGETFGDYLTRVRMEKAKRMVLEKKLLIAEIAERVGYRNVPYFTTLFKKHTGRSPTEFHRA</sequence>
<evidence type="ECO:0000256" key="2">
    <source>
        <dbReference type="ARBA" id="ARBA00022490"/>
    </source>
</evidence>
<dbReference type="GO" id="GO:0000160">
    <property type="term" value="P:phosphorelay signal transduction system"/>
    <property type="evidence" value="ECO:0007669"/>
    <property type="project" value="UniProtKB-KW"/>
</dbReference>
<accession>A0A163HMN1</accession>
<comment type="caution">
    <text evidence="11">The sequence shown here is derived from an EMBL/GenBank/DDBJ whole genome shotgun (WGS) entry which is preliminary data.</text>
</comment>
<dbReference type="RefSeq" id="WP_063477837.1">
    <property type="nucleotide sequence ID" value="NZ_CP147845.1"/>
</dbReference>
<keyword evidence="12" id="KW-1185">Reference proteome</keyword>
<dbReference type="GO" id="GO:0003700">
    <property type="term" value="F:DNA-binding transcription factor activity"/>
    <property type="evidence" value="ECO:0007669"/>
    <property type="project" value="InterPro"/>
</dbReference>
<dbReference type="Gene3D" id="3.40.50.2300">
    <property type="match status" value="1"/>
</dbReference>
<keyword evidence="2" id="KW-0963">Cytoplasm</keyword>
<evidence type="ECO:0000256" key="6">
    <source>
        <dbReference type="ARBA" id="ARBA00023125"/>
    </source>
</evidence>
<dbReference type="PROSITE" id="PS00041">
    <property type="entry name" value="HTH_ARAC_FAMILY_1"/>
    <property type="match status" value="1"/>
</dbReference>
<keyword evidence="6 11" id="KW-0238">DNA-binding</keyword>
<protein>
    <submittedName>
        <fullName evidence="11">DNA-binding response regulator</fullName>
    </submittedName>
</protein>
<feature type="domain" description="HTH araC/xylS-type" evidence="9">
    <location>
        <begin position="441"/>
        <end position="539"/>
    </location>
</feature>
<dbReference type="Proteomes" id="UP000076796">
    <property type="component" value="Unassembled WGS sequence"/>
</dbReference>
<dbReference type="SUPFAM" id="SSF46689">
    <property type="entry name" value="Homeodomain-like"/>
    <property type="match status" value="2"/>
</dbReference>
<dbReference type="GO" id="GO:0005737">
    <property type="term" value="C:cytoplasm"/>
    <property type="evidence" value="ECO:0007669"/>
    <property type="project" value="UniProtKB-SubCell"/>
</dbReference>
<proteinExistence type="predicted"/>
<comment type="subcellular location">
    <subcellularLocation>
        <location evidence="1">Cytoplasm</location>
    </subcellularLocation>
</comment>